<dbReference type="KEGG" id="gaw:V144x_10380"/>
<protein>
    <recommendedName>
        <fullName evidence="4">Glycosyl hydrolase family 32 N-terminal domain-containing protein</fullName>
    </recommendedName>
</protein>
<evidence type="ECO:0008006" key="4">
    <source>
        <dbReference type="Google" id="ProtNLM"/>
    </source>
</evidence>
<proteinExistence type="predicted"/>
<keyword evidence="1" id="KW-0732">Signal</keyword>
<dbReference type="AlphaFoldDB" id="A0A517VRF6"/>
<feature type="signal peptide" evidence="1">
    <location>
        <begin position="1"/>
        <end position="20"/>
    </location>
</feature>
<evidence type="ECO:0000313" key="2">
    <source>
        <dbReference type="EMBL" id="QDT95593.1"/>
    </source>
</evidence>
<name>A0A517VRF6_9PLAN</name>
<dbReference type="InterPro" id="IPR023296">
    <property type="entry name" value="Glyco_hydro_beta-prop_sf"/>
</dbReference>
<evidence type="ECO:0000256" key="1">
    <source>
        <dbReference type="SAM" id="SignalP"/>
    </source>
</evidence>
<accession>A0A517VRF6</accession>
<dbReference type="Proteomes" id="UP000318704">
    <property type="component" value="Chromosome"/>
</dbReference>
<organism evidence="2 3">
    <name type="scientific">Gimesia aquarii</name>
    <dbReference type="NCBI Taxonomy" id="2527964"/>
    <lineage>
        <taxon>Bacteria</taxon>
        <taxon>Pseudomonadati</taxon>
        <taxon>Planctomycetota</taxon>
        <taxon>Planctomycetia</taxon>
        <taxon>Planctomycetales</taxon>
        <taxon>Planctomycetaceae</taxon>
        <taxon>Gimesia</taxon>
    </lineage>
</organism>
<reference evidence="2 3" key="1">
    <citation type="submission" date="2019-03" db="EMBL/GenBank/DDBJ databases">
        <title>Deep-cultivation of Planctomycetes and their phenomic and genomic characterization uncovers novel biology.</title>
        <authorList>
            <person name="Wiegand S."/>
            <person name="Jogler M."/>
            <person name="Boedeker C."/>
            <person name="Pinto D."/>
            <person name="Vollmers J."/>
            <person name="Rivas-Marin E."/>
            <person name="Kohn T."/>
            <person name="Peeters S.H."/>
            <person name="Heuer A."/>
            <person name="Rast P."/>
            <person name="Oberbeckmann S."/>
            <person name="Bunk B."/>
            <person name="Jeske O."/>
            <person name="Meyerdierks A."/>
            <person name="Storesund J.E."/>
            <person name="Kallscheuer N."/>
            <person name="Luecker S."/>
            <person name="Lage O.M."/>
            <person name="Pohl T."/>
            <person name="Merkel B.J."/>
            <person name="Hornburger P."/>
            <person name="Mueller R.-W."/>
            <person name="Bruemmer F."/>
            <person name="Labrenz M."/>
            <person name="Spormann A.M."/>
            <person name="Op den Camp H."/>
            <person name="Overmann J."/>
            <person name="Amann R."/>
            <person name="Jetten M.S.M."/>
            <person name="Mascher T."/>
            <person name="Medema M.H."/>
            <person name="Devos D.P."/>
            <person name="Kaster A.-K."/>
            <person name="Ovreas L."/>
            <person name="Rohde M."/>
            <person name="Galperin M.Y."/>
            <person name="Jogler C."/>
        </authorList>
    </citation>
    <scope>NUCLEOTIDE SEQUENCE [LARGE SCALE GENOMIC DNA]</scope>
    <source>
        <strain evidence="2 3">V144</strain>
    </source>
</reference>
<dbReference type="Gene3D" id="2.115.10.20">
    <property type="entry name" value="Glycosyl hydrolase domain, family 43"/>
    <property type="match status" value="1"/>
</dbReference>
<dbReference type="RefSeq" id="WP_144982299.1">
    <property type="nucleotide sequence ID" value="NZ_CP037920.1"/>
</dbReference>
<feature type="chain" id="PRO_5021869626" description="Glycosyl hydrolase family 32 N-terminal domain-containing protein" evidence="1">
    <location>
        <begin position="21"/>
        <end position="485"/>
    </location>
</feature>
<dbReference type="EMBL" id="CP037920">
    <property type="protein sequence ID" value="QDT95593.1"/>
    <property type="molecule type" value="Genomic_DNA"/>
</dbReference>
<dbReference type="SUPFAM" id="SSF75005">
    <property type="entry name" value="Arabinanase/levansucrase/invertase"/>
    <property type="match status" value="1"/>
</dbReference>
<gene>
    <name evidence="2" type="ORF">V144x_10380</name>
</gene>
<sequence length="485" mass="54442" precursor="true">MKLTLTLCALLLIPMSTSFAEDDVVDIGSQRELFVDRMIVGKLNDATLKLHAPQLMPPVTPARPHGHYATVLNAGDKFQFYYRGDTKPGNHWKKGWEQYHDGEVTLYAESKDAIHWTLPKLGVYEDHPTFPSGNVVLMNEFLVTHNFTPFIDTRPGVPAEEKYKALGGLAYQPNQHLEVRKRRGPGGLKAFVSPDGIHWKKLQEKPVIPEAWGKYFDSQNYAFWSESEQAYVCYFRRFIKGYRGIARTTSKDFISWTPFVEMNANLPNEHLYTACTQPYFRAPHIYFALPTRFMAKRGAATDILFMSTRGSAQFDREFTQSFIRPGIGKSGWANRANYAAIGIHQTGPAEMSFFLTGGRRYAMRLDGIASVNAPLEGGTLTTKPLKFVGNELEINYSTSAAGQILVELQDASGKPISGFTLDDCEPIYGDHIARTVKWKNGVDISSLKGKPIIIHFVMEDADLYSLKFNTRAGSNQVVEAGKSRD</sequence>
<evidence type="ECO:0000313" key="3">
    <source>
        <dbReference type="Proteomes" id="UP000318704"/>
    </source>
</evidence>